<keyword evidence="2" id="KW-0812">Transmembrane</keyword>
<feature type="compositionally biased region" description="Basic and acidic residues" evidence="1">
    <location>
        <begin position="663"/>
        <end position="672"/>
    </location>
</feature>
<sequence length="672" mass="74281">MVFAVAFMCLSAPFDIQHENHRGYLVMGAVGVASYLMNTGFSSLNMQIASGNIEPRITPHDLTVENFRDTAQSLNAHDFYTTLSNASYRENAPNNSVLNTILRSLFITREDVPAWCNQSQDYAAPYKKVIANYGFPSRSWQQRALFQSLEPTASMSMRMSASDEDLPSEKSMPMSVSIATNLAVYAMVVKCFNLTKRSSTSATFISDVHDATVNYYANAENASTTDELATIEYSHVDLSDSVVFDALKIEIPTQMIGKQDNHSSHNLFYESLTNFLQALAICLNDAGGEELVVNYNSYLSNEVLQSCKQRSNTSIFIVSVGKRIEGDAFMDTPEFGYAGRIVNARTVYSLTVGRLSWIFENLAEVYNATCAVKNGCGGIRFPLKQAEQAGTSDVLLVSDYSIPMDLLSPINMNVAWFPVSSSQWKILASTLEETRGGDFYSMSATEPIVVPRNFKMINSTLTMHMKTSTMCDIMIEKYFNNIEKNHLYIEHTLQPAYTSGLYFILQNAVVLKELPKANTDAPTKLILDFSGNVQEMHIRASVSATNVLLACFGCVLMVCGGIVICTAKLDQRGGPAQRTVSTATEAISNPNKYPPFMLRLQLRDAATDDLVEISLDSLSIKTVVLANPADKTQQFVVTGSSISRLGFNQLRSHQTDTADSDSSSDRFRKEVL</sequence>
<name>A0A9W6WQJ1_9STRA</name>
<keyword evidence="4" id="KW-1185">Reference proteome</keyword>
<gene>
    <name evidence="3" type="ORF">Plil01_000337700</name>
</gene>
<dbReference type="OrthoDB" id="124611at2759"/>
<evidence type="ECO:0000313" key="4">
    <source>
        <dbReference type="Proteomes" id="UP001165083"/>
    </source>
</evidence>
<proteinExistence type="predicted"/>
<evidence type="ECO:0000313" key="3">
    <source>
        <dbReference type="EMBL" id="GMF12821.1"/>
    </source>
</evidence>
<dbReference type="AlphaFoldDB" id="A0A9W6WQJ1"/>
<reference evidence="3" key="1">
    <citation type="submission" date="2023-04" db="EMBL/GenBank/DDBJ databases">
        <title>Phytophthora lilii NBRC 32176.</title>
        <authorList>
            <person name="Ichikawa N."/>
            <person name="Sato H."/>
            <person name="Tonouchi N."/>
        </authorList>
    </citation>
    <scope>NUCLEOTIDE SEQUENCE</scope>
    <source>
        <strain evidence="3">NBRC 32176</strain>
    </source>
</reference>
<protein>
    <submittedName>
        <fullName evidence="3">Unnamed protein product</fullName>
    </submittedName>
</protein>
<evidence type="ECO:0000256" key="1">
    <source>
        <dbReference type="SAM" id="MobiDB-lite"/>
    </source>
</evidence>
<comment type="caution">
    <text evidence="3">The sequence shown here is derived from an EMBL/GenBank/DDBJ whole genome shotgun (WGS) entry which is preliminary data.</text>
</comment>
<keyword evidence="2" id="KW-1133">Transmembrane helix</keyword>
<dbReference type="Proteomes" id="UP001165083">
    <property type="component" value="Unassembled WGS sequence"/>
</dbReference>
<dbReference type="EMBL" id="BSXW01000132">
    <property type="protein sequence ID" value="GMF12821.1"/>
    <property type="molecule type" value="Genomic_DNA"/>
</dbReference>
<organism evidence="3 4">
    <name type="scientific">Phytophthora lilii</name>
    <dbReference type="NCBI Taxonomy" id="2077276"/>
    <lineage>
        <taxon>Eukaryota</taxon>
        <taxon>Sar</taxon>
        <taxon>Stramenopiles</taxon>
        <taxon>Oomycota</taxon>
        <taxon>Peronosporomycetes</taxon>
        <taxon>Peronosporales</taxon>
        <taxon>Peronosporaceae</taxon>
        <taxon>Phytophthora</taxon>
    </lineage>
</organism>
<feature type="transmembrane region" description="Helical" evidence="2">
    <location>
        <begin position="547"/>
        <end position="569"/>
    </location>
</feature>
<evidence type="ECO:0000256" key="2">
    <source>
        <dbReference type="SAM" id="Phobius"/>
    </source>
</evidence>
<accession>A0A9W6WQJ1</accession>
<keyword evidence="2" id="KW-0472">Membrane</keyword>
<feature type="region of interest" description="Disordered" evidence="1">
    <location>
        <begin position="653"/>
        <end position="672"/>
    </location>
</feature>